<accession>X1FW67</accession>
<keyword evidence="1" id="KW-0812">Transmembrane</keyword>
<feature type="transmembrane region" description="Helical" evidence="1">
    <location>
        <begin position="7"/>
        <end position="31"/>
    </location>
</feature>
<evidence type="ECO:0000256" key="1">
    <source>
        <dbReference type="SAM" id="Phobius"/>
    </source>
</evidence>
<sequence>MTKKKNLFLNLVIFTLLFLFSLIYGLSYIIIRELKLGNHIGVILGFINCFSIYSFSLILYSFLDKRKKG</sequence>
<feature type="transmembrane region" description="Helical" evidence="1">
    <location>
        <begin position="43"/>
        <end position="63"/>
    </location>
</feature>
<keyword evidence="1" id="KW-0472">Membrane</keyword>
<dbReference type="AlphaFoldDB" id="X1FW67"/>
<dbReference type="EMBL" id="BARU01017818">
    <property type="protein sequence ID" value="GAH49262.1"/>
    <property type="molecule type" value="Genomic_DNA"/>
</dbReference>
<feature type="non-terminal residue" evidence="2">
    <location>
        <position position="69"/>
    </location>
</feature>
<name>X1FW67_9ZZZZ</name>
<comment type="caution">
    <text evidence="2">The sequence shown here is derived from an EMBL/GenBank/DDBJ whole genome shotgun (WGS) entry which is preliminary data.</text>
</comment>
<protein>
    <submittedName>
        <fullName evidence="2">Uncharacterized protein</fullName>
    </submittedName>
</protein>
<gene>
    <name evidence="2" type="ORF">S03H2_29506</name>
</gene>
<proteinExistence type="predicted"/>
<reference evidence="2" key="1">
    <citation type="journal article" date="2014" name="Front. Microbiol.">
        <title>High frequency of phylogenetically diverse reductive dehalogenase-homologous genes in deep subseafloor sedimentary metagenomes.</title>
        <authorList>
            <person name="Kawai M."/>
            <person name="Futagami T."/>
            <person name="Toyoda A."/>
            <person name="Takaki Y."/>
            <person name="Nishi S."/>
            <person name="Hori S."/>
            <person name="Arai W."/>
            <person name="Tsubouchi T."/>
            <person name="Morono Y."/>
            <person name="Uchiyama I."/>
            <person name="Ito T."/>
            <person name="Fujiyama A."/>
            <person name="Inagaki F."/>
            <person name="Takami H."/>
        </authorList>
    </citation>
    <scope>NUCLEOTIDE SEQUENCE</scope>
    <source>
        <strain evidence="2">Expedition CK06-06</strain>
    </source>
</reference>
<organism evidence="2">
    <name type="scientific">marine sediment metagenome</name>
    <dbReference type="NCBI Taxonomy" id="412755"/>
    <lineage>
        <taxon>unclassified sequences</taxon>
        <taxon>metagenomes</taxon>
        <taxon>ecological metagenomes</taxon>
    </lineage>
</organism>
<evidence type="ECO:0000313" key="2">
    <source>
        <dbReference type="EMBL" id="GAH49262.1"/>
    </source>
</evidence>
<keyword evidence="1" id="KW-1133">Transmembrane helix</keyword>